<keyword evidence="5" id="KW-1133">Transmembrane helix</keyword>
<sequence length="885" mass="98764">MKDNDWQRIETLFHLAQELPEHQRLTFLQQQCGDDQALIDAVCSLLVHDGHADTLITPVLQAAQAFLNPEQDLSGQMLGPYLLVKPLAEGGMGAVYLAERADQQYQQQVAIKLIRTGQQASQAMQQRFKTERQILAQLQHPNIARLLDGGTTEHGLPYLVMEYVQGLDIKQHCQQRATSLSDKLKLFIKVCQAVQYAHQKLIVHRDFKPSNILVQADGEPKLLDFGIAKLLDNTLNAQWGIDTRTQERAMTPLYASPEQIQGHTVTVATDVYALGALFYELLTDRPLFEAQSTPYALEKSILETTPLPPSQAVLEVSENNTEPDKLLSRQLAGDLDNILLKALNKEPELRYASVWELGKDLDNVLNHKPVKARASSLLYRTGKFLRRNMLASALSMTLLVMVSVASAAIWLQSVQVKAERDIAQQQRDKAETERGKSEAVSRFLTSMFSKLRPTEAQGREISLREVLDSASAKLDDESSALAKQPLIEAAVRREVGDIYYRIGVLLPAIAHLEKALAIHRAHNNSDHTGLLYVLLSLSNSYSRADRHTERLPLLEEAVELSKIVRGPDSEFTLGQMTNLGGFYNDTGRSQDAVEIHLQVLQTARRALGEDNIVTLLAITSLGADHLTLWNYAQAADYFQQGLARCREVLGEQHSLTVYNLGRLGHLQEMQGNYDKAIDYANQYLQSTLNIYGEAHQDSYEAKYRLARVQLQKGEFIAAEALLQEVITGLPPLVSEVNGVLYQAQGSLADLYLQTNRIEQAKQLATSVLAAETEMWGYAHAKTLETALLVANIQQKLGETQDAMAGLQKTLAAWRSIREDHPAQYEPLVALAKLSLQAELNAQSQHYLQQAAHIAEQTLEINRPSLTWVHEQLDKLQAQATMQSAI</sequence>
<reference evidence="7" key="1">
    <citation type="journal article" date="2014" name="Int. J. Syst. Evol. Microbiol.">
        <title>Complete genome sequence of Corynebacterium casei LMG S-19264T (=DSM 44701T), isolated from a smear-ripened cheese.</title>
        <authorList>
            <consortium name="US DOE Joint Genome Institute (JGI-PGF)"/>
            <person name="Walter F."/>
            <person name="Albersmeier A."/>
            <person name="Kalinowski J."/>
            <person name="Ruckert C."/>
        </authorList>
    </citation>
    <scope>NUCLEOTIDE SEQUENCE</scope>
    <source>
        <strain evidence="7">CGMCC 1.7086</strain>
    </source>
</reference>
<evidence type="ECO:0000256" key="1">
    <source>
        <dbReference type="ARBA" id="ARBA00022679"/>
    </source>
</evidence>
<dbReference type="InterPro" id="IPR000719">
    <property type="entry name" value="Prot_kinase_dom"/>
</dbReference>
<dbReference type="SUPFAM" id="SSF48452">
    <property type="entry name" value="TPR-like"/>
    <property type="match status" value="2"/>
</dbReference>
<dbReference type="Gene3D" id="1.10.510.10">
    <property type="entry name" value="Transferase(Phosphotransferase) domain 1"/>
    <property type="match status" value="1"/>
</dbReference>
<keyword evidence="8" id="KW-1185">Reference proteome</keyword>
<dbReference type="GO" id="GO:0005524">
    <property type="term" value="F:ATP binding"/>
    <property type="evidence" value="ECO:0007669"/>
    <property type="project" value="UniProtKB-KW"/>
</dbReference>
<dbReference type="PROSITE" id="PS00108">
    <property type="entry name" value="PROTEIN_KINASE_ST"/>
    <property type="match status" value="1"/>
</dbReference>
<dbReference type="PROSITE" id="PS50011">
    <property type="entry name" value="PROTEIN_KINASE_DOM"/>
    <property type="match status" value="1"/>
</dbReference>
<evidence type="ECO:0000256" key="2">
    <source>
        <dbReference type="ARBA" id="ARBA00022741"/>
    </source>
</evidence>
<dbReference type="PANTHER" id="PTHR43289">
    <property type="entry name" value="MITOGEN-ACTIVATED PROTEIN KINASE KINASE KINASE 20-RELATED"/>
    <property type="match status" value="1"/>
</dbReference>
<feature type="domain" description="Protein kinase" evidence="6">
    <location>
        <begin position="81"/>
        <end position="370"/>
    </location>
</feature>
<keyword evidence="5" id="KW-0472">Membrane</keyword>
<dbReference type="SMART" id="SM00028">
    <property type="entry name" value="TPR"/>
    <property type="match status" value="6"/>
</dbReference>
<dbReference type="Gene3D" id="1.25.40.10">
    <property type="entry name" value="Tetratricopeptide repeat domain"/>
    <property type="match status" value="3"/>
</dbReference>
<comment type="caution">
    <text evidence="7">The sequence shown here is derived from an EMBL/GenBank/DDBJ whole genome shotgun (WGS) entry which is preliminary data.</text>
</comment>
<protein>
    <recommendedName>
        <fullName evidence="6">Protein kinase domain-containing protein</fullName>
    </recommendedName>
</protein>
<dbReference type="SUPFAM" id="SSF56112">
    <property type="entry name" value="Protein kinase-like (PK-like)"/>
    <property type="match status" value="1"/>
</dbReference>
<keyword evidence="2" id="KW-0547">Nucleotide-binding</keyword>
<dbReference type="RefSeq" id="WP_188698930.1">
    <property type="nucleotide sequence ID" value="NZ_BMLS01000008.1"/>
</dbReference>
<dbReference type="Gene3D" id="3.30.200.20">
    <property type="entry name" value="Phosphorylase Kinase, domain 1"/>
    <property type="match status" value="1"/>
</dbReference>
<dbReference type="GO" id="GO:0004674">
    <property type="term" value="F:protein serine/threonine kinase activity"/>
    <property type="evidence" value="ECO:0007669"/>
    <property type="project" value="TreeGrafter"/>
</dbReference>
<keyword evidence="4" id="KW-0067">ATP-binding</keyword>
<name>A0A917Z5H9_9ALTE</name>
<dbReference type="CDD" id="cd14014">
    <property type="entry name" value="STKc_PknB_like"/>
    <property type="match status" value="1"/>
</dbReference>
<dbReference type="Pfam" id="PF13374">
    <property type="entry name" value="TPR_10"/>
    <property type="match status" value="1"/>
</dbReference>
<dbReference type="PANTHER" id="PTHR43289:SF34">
    <property type="entry name" value="SERINE_THREONINE-PROTEIN KINASE YBDM-RELATED"/>
    <property type="match status" value="1"/>
</dbReference>
<keyword evidence="5" id="KW-0812">Transmembrane</keyword>
<accession>A0A917Z5H9</accession>
<gene>
    <name evidence="7" type="ORF">GCM10010982_37590</name>
</gene>
<dbReference type="InterPro" id="IPR019734">
    <property type="entry name" value="TPR_rpt"/>
</dbReference>
<dbReference type="Pfam" id="PF13424">
    <property type="entry name" value="TPR_12"/>
    <property type="match status" value="1"/>
</dbReference>
<keyword evidence="1" id="KW-0808">Transferase</keyword>
<evidence type="ECO:0000313" key="8">
    <source>
        <dbReference type="Proteomes" id="UP000606935"/>
    </source>
</evidence>
<dbReference type="InterPro" id="IPR011009">
    <property type="entry name" value="Kinase-like_dom_sf"/>
</dbReference>
<keyword evidence="3" id="KW-0418">Kinase</keyword>
<reference evidence="7" key="2">
    <citation type="submission" date="2020-09" db="EMBL/GenBank/DDBJ databases">
        <authorList>
            <person name="Sun Q."/>
            <person name="Zhou Y."/>
        </authorList>
    </citation>
    <scope>NUCLEOTIDE SEQUENCE</scope>
    <source>
        <strain evidence="7">CGMCC 1.7086</strain>
    </source>
</reference>
<evidence type="ECO:0000256" key="3">
    <source>
        <dbReference type="ARBA" id="ARBA00022777"/>
    </source>
</evidence>
<evidence type="ECO:0000256" key="4">
    <source>
        <dbReference type="ARBA" id="ARBA00022840"/>
    </source>
</evidence>
<feature type="transmembrane region" description="Helical" evidence="5">
    <location>
        <begin position="389"/>
        <end position="411"/>
    </location>
</feature>
<evidence type="ECO:0000256" key="5">
    <source>
        <dbReference type="SAM" id="Phobius"/>
    </source>
</evidence>
<organism evidence="7 8">
    <name type="scientific">Bowmanella pacifica</name>
    <dbReference type="NCBI Taxonomy" id="502051"/>
    <lineage>
        <taxon>Bacteria</taxon>
        <taxon>Pseudomonadati</taxon>
        <taxon>Pseudomonadota</taxon>
        <taxon>Gammaproteobacteria</taxon>
        <taxon>Alteromonadales</taxon>
        <taxon>Alteromonadaceae</taxon>
        <taxon>Bowmanella</taxon>
    </lineage>
</organism>
<dbReference type="InterPro" id="IPR008271">
    <property type="entry name" value="Ser/Thr_kinase_AS"/>
</dbReference>
<dbReference type="Pfam" id="PF00069">
    <property type="entry name" value="Pkinase"/>
    <property type="match status" value="1"/>
</dbReference>
<evidence type="ECO:0000313" key="7">
    <source>
        <dbReference type="EMBL" id="GGO74538.1"/>
    </source>
</evidence>
<dbReference type="InterPro" id="IPR011990">
    <property type="entry name" value="TPR-like_helical_dom_sf"/>
</dbReference>
<dbReference type="AlphaFoldDB" id="A0A917Z5H9"/>
<evidence type="ECO:0000259" key="6">
    <source>
        <dbReference type="PROSITE" id="PS50011"/>
    </source>
</evidence>
<proteinExistence type="predicted"/>
<dbReference type="Proteomes" id="UP000606935">
    <property type="component" value="Unassembled WGS sequence"/>
</dbReference>
<dbReference type="EMBL" id="BMLS01000008">
    <property type="protein sequence ID" value="GGO74538.1"/>
    <property type="molecule type" value="Genomic_DNA"/>
</dbReference>